<dbReference type="InterPro" id="IPR035897">
    <property type="entry name" value="Toll_tir_struct_dom_sf"/>
</dbReference>
<dbReference type="InterPro" id="IPR008629">
    <property type="entry name" value="GUN4-like"/>
</dbReference>
<proteinExistence type="predicted"/>
<gene>
    <name evidence="2" type="ORF">GCM10009802_16100</name>
</gene>
<dbReference type="Proteomes" id="UP001500443">
    <property type="component" value="Unassembled WGS sequence"/>
</dbReference>
<protein>
    <recommendedName>
        <fullName evidence="1">TIR domain-containing protein</fullName>
    </recommendedName>
</protein>
<evidence type="ECO:0000313" key="3">
    <source>
        <dbReference type="Proteomes" id="UP001500443"/>
    </source>
</evidence>
<dbReference type="EMBL" id="BAAAPF010000029">
    <property type="protein sequence ID" value="GAA2115913.1"/>
    <property type="molecule type" value="Genomic_DNA"/>
</dbReference>
<dbReference type="Gene3D" id="1.25.40.620">
    <property type="match status" value="1"/>
</dbReference>
<comment type="caution">
    <text evidence="2">The sequence shown here is derived from an EMBL/GenBank/DDBJ whole genome shotgun (WGS) entry which is preliminary data.</text>
</comment>
<evidence type="ECO:0000313" key="2">
    <source>
        <dbReference type="EMBL" id="GAA2115913.1"/>
    </source>
</evidence>
<dbReference type="Pfam" id="PF05419">
    <property type="entry name" value="GUN4"/>
    <property type="match status" value="1"/>
</dbReference>
<organism evidence="2 3">
    <name type="scientific">Streptomyces synnematoformans</name>
    <dbReference type="NCBI Taxonomy" id="415721"/>
    <lineage>
        <taxon>Bacteria</taxon>
        <taxon>Bacillati</taxon>
        <taxon>Actinomycetota</taxon>
        <taxon>Actinomycetes</taxon>
        <taxon>Kitasatosporales</taxon>
        <taxon>Streptomycetaceae</taxon>
        <taxon>Streptomyces</taxon>
    </lineage>
</organism>
<dbReference type="SMART" id="SM00255">
    <property type="entry name" value="TIR"/>
    <property type="match status" value="1"/>
</dbReference>
<reference evidence="3" key="1">
    <citation type="journal article" date="2019" name="Int. J. Syst. Evol. Microbiol.">
        <title>The Global Catalogue of Microorganisms (GCM) 10K type strain sequencing project: providing services to taxonomists for standard genome sequencing and annotation.</title>
        <authorList>
            <consortium name="The Broad Institute Genomics Platform"/>
            <consortium name="The Broad Institute Genome Sequencing Center for Infectious Disease"/>
            <person name="Wu L."/>
            <person name="Ma J."/>
        </authorList>
    </citation>
    <scope>NUCLEOTIDE SEQUENCE [LARGE SCALE GENOMIC DNA]</scope>
    <source>
        <strain evidence="3">JCM 15481</strain>
    </source>
</reference>
<dbReference type="InterPro" id="IPR000157">
    <property type="entry name" value="TIR_dom"/>
</dbReference>
<dbReference type="Gene3D" id="3.40.50.10140">
    <property type="entry name" value="Toll/interleukin-1 receptor homology (TIR) domain"/>
    <property type="match status" value="2"/>
</dbReference>
<sequence length="484" mass="53046">MADVFISYAAEDRAWTGELAAGLRRNGVRVFFDECSLLPGDVVVHQLEAAIRCSTHGIQVLSPVSMRKPWVLQEYAALLDASTRRGLRLIPVLHSDVDIGELPFAATRLWVDFRDVTGAAFHGKVSELARVILGEEPTGNGESEALDLRDLPARSPDPPAEPSFVVCYARQERDYARRLLSTLSRAGLPVWSIGHLAWGDDVLRTIRTQIRHALGIIVLMSPEAEGSEDVTREILEGQRHSRPFFPILVRGDRHFLLGSTWHFDARTGSLPGYVELDLLRRLQDAGAPSPAPDQPVARAGRTGVSAAVSPVPAAVRTAAPAPAAGLLPGAPAGVRLGALLAEGEWEHADVLTTALLLRAVDRLESGWLRRGDGRRLPAGLLREVDAAWAESSGGRYGFRAQRERARPASARHRDFLALSVAYGWRGSVEDAVSEYRAFTGTDRPPGFFPTLRNPQNERYPDWYDQWTETVLAVHLRLRTEGGAA</sequence>
<dbReference type="PROSITE" id="PS50104">
    <property type="entry name" value="TIR"/>
    <property type="match status" value="1"/>
</dbReference>
<feature type="domain" description="TIR" evidence="1">
    <location>
        <begin position="1"/>
        <end position="117"/>
    </location>
</feature>
<dbReference type="SUPFAM" id="SSF140869">
    <property type="entry name" value="GUN4-like"/>
    <property type="match status" value="1"/>
</dbReference>
<accession>A0ABP5JIT1</accession>
<dbReference type="SUPFAM" id="SSF52200">
    <property type="entry name" value="Toll/Interleukin receptor TIR domain"/>
    <property type="match status" value="2"/>
</dbReference>
<evidence type="ECO:0000259" key="1">
    <source>
        <dbReference type="PROSITE" id="PS50104"/>
    </source>
</evidence>
<dbReference type="Pfam" id="PF13676">
    <property type="entry name" value="TIR_2"/>
    <property type="match status" value="2"/>
</dbReference>
<dbReference type="InterPro" id="IPR037215">
    <property type="entry name" value="GUN4-like_sf"/>
</dbReference>
<name>A0ABP5JIT1_9ACTN</name>
<keyword evidence="3" id="KW-1185">Reference proteome</keyword>
<dbReference type="RefSeq" id="WP_344289103.1">
    <property type="nucleotide sequence ID" value="NZ_BAAAPF010000029.1"/>
</dbReference>